<dbReference type="GO" id="GO:0030246">
    <property type="term" value="F:carbohydrate binding"/>
    <property type="evidence" value="ECO:0007669"/>
    <property type="project" value="InterPro"/>
</dbReference>
<dbReference type="Pfam" id="PF00963">
    <property type="entry name" value="Cohesin"/>
    <property type="match status" value="1"/>
</dbReference>
<dbReference type="AlphaFoldDB" id="A0A5C6RFC4"/>
<evidence type="ECO:0000259" key="2">
    <source>
        <dbReference type="Pfam" id="PF00963"/>
    </source>
</evidence>
<keyword evidence="1" id="KW-0732">Signal</keyword>
<dbReference type="OrthoDB" id="1082472at2"/>
<keyword evidence="4" id="KW-1185">Reference proteome</keyword>
<dbReference type="CDD" id="cd08547">
    <property type="entry name" value="Type_II_cohesin"/>
    <property type="match status" value="4"/>
</dbReference>
<proteinExistence type="predicted"/>
<feature type="chain" id="PRO_5022906052" description="Cohesin domain-containing protein" evidence="1">
    <location>
        <begin position="24"/>
        <end position="593"/>
    </location>
</feature>
<dbReference type="Proteomes" id="UP000321580">
    <property type="component" value="Unassembled WGS sequence"/>
</dbReference>
<dbReference type="InterPro" id="IPR002102">
    <property type="entry name" value="Cohesin_dom"/>
</dbReference>
<accession>A0A5C6RFC4</accession>
<reference evidence="3 4" key="1">
    <citation type="submission" date="2019-08" db="EMBL/GenBank/DDBJ databases">
        <title>Genome of Phaeodactylibacter luteus.</title>
        <authorList>
            <person name="Bowman J.P."/>
        </authorList>
    </citation>
    <scope>NUCLEOTIDE SEQUENCE [LARGE SCALE GENOMIC DNA]</scope>
    <source>
        <strain evidence="3 4">KCTC 42180</strain>
    </source>
</reference>
<dbReference type="EMBL" id="VOOR01000115">
    <property type="protein sequence ID" value="TXB58100.1"/>
    <property type="molecule type" value="Genomic_DNA"/>
</dbReference>
<feature type="domain" description="Cohesin" evidence="2">
    <location>
        <begin position="335"/>
        <end position="431"/>
    </location>
</feature>
<dbReference type="InterPro" id="IPR008965">
    <property type="entry name" value="CBM2/CBM3_carb-bd_dom_sf"/>
</dbReference>
<dbReference type="SUPFAM" id="SSF49384">
    <property type="entry name" value="Carbohydrate-binding domain"/>
    <property type="match status" value="4"/>
</dbReference>
<feature type="non-terminal residue" evidence="3">
    <location>
        <position position="593"/>
    </location>
</feature>
<comment type="caution">
    <text evidence="3">The sequence shown here is derived from an EMBL/GenBank/DDBJ whole genome shotgun (WGS) entry which is preliminary data.</text>
</comment>
<dbReference type="Gene3D" id="2.60.40.680">
    <property type="match status" value="4"/>
</dbReference>
<dbReference type="GO" id="GO:0000272">
    <property type="term" value="P:polysaccharide catabolic process"/>
    <property type="evidence" value="ECO:0007669"/>
    <property type="project" value="InterPro"/>
</dbReference>
<evidence type="ECO:0000313" key="3">
    <source>
        <dbReference type="EMBL" id="TXB58100.1"/>
    </source>
</evidence>
<protein>
    <recommendedName>
        <fullName evidence="2">Cohesin domain-containing protein</fullName>
    </recommendedName>
</protein>
<evidence type="ECO:0000256" key="1">
    <source>
        <dbReference type="SAM" id="SignalP"/>
    </source>
</evidence>
<sequence length="593" mass="61538">MNKLFTCLILGLFVCGVSLSAQTPTFSIDPTTTDAAINDVIEVDIRVSDFQGLASAQFGVRWDPAVLRFVSIKNINSAQFPGLIESVFSTPNQDQGGNVPPGGVGVAWFESSFTTVSVPDGTLFYTLELRVLDCGPSDITFGGPPTPGIEVLNGSFVNVGLNPENGVVNVTNPECAGGADPEVSLDIRNTTLGVGEQGCIDVRVQDFTDIASMQLSISYDPSVVSYNGADGFNLPGLDFTDFANPSAGVITVDWSSGAGATLPDNATAFQLCFTGEAAGTSSVEFADTPLPISVENTSNENVIFNGNNGMVTVEDVSVTLDILNNVADLGNEACVEVRALDFEDIGSMQFTINYDDSRLSLNGVDNFNLTGLDAGDFDTSVPGVITCNWSAAGGATVPNGTSIFRLCFTTLQEGTTSLSFSDTPVATQAATSGGAAIELNGQNGNITVNAIDVIFDLSDEVIQQGETACVDVTVADFNNIAGIQLSIAYDASLLEFDNITLQALPGLQQSDFNTSNAGVVTLNWSSANSVTLPDGAVLFQLCFTGTGVGNAGLTFSDVPLPIEILTSGGAEIDFSGQSGAVEIQGIVGTGDLT</sequence>
<dbReference type="RefSeq" id="WP_147169706.1">
    <property type="nucleotide sequence ID" value="NZ_VOOR01000115.1"/>
</dbReference>
<gene>
    <name evidence="3" type="ORF">FRY97_21630</name>
</gene>
<feature type="signal peptide" evidence="1">
    <location>
        <begin position="1"/>
        <end position="23"/>
    </location>
</feature>
<organism evidence="3 4">
    <name type="scientific">Phaeodactylibacter luteus</name>
    <dbReference type="NCBI Taxonomy" id="1564516"/>
    <lineage>
        <taxon>Bacteria</taxon>
        <taxon>Pseudomonadati</taxon>
        <taxon>Bacteroidota</taxon>
        <taxon>Saprospiria</taxon>
        <taxon>Saprospirales</taxon>
        <taxon>Haliscomenobacteraceae</taxon>
        <taxon>Phaeodactylibacter</taxon>
    </lineage>
</organism>
<name>A0A5C6RFC4_9BACT</name>
<evidence type="ECO:0000313" key="4">
    <source>
        <dbReference type="Proteomes" id="UP000321580"/>
    </source>
</evidence>